<evidence type="ECO:0000259" key="1">
    <source>
        <dbReference type="Pfam" id="PF14280"/>
    </source>
</evidence>
<dbReference type="RefSeq" id="WP_155465339.1">
    <property type="nucleotide sequence ID" value="NZ_WNKY01000021.1"/>
</dbReference>
<feature type="domain" description="DUF4365" evidence="1">
    <location>
        <begin position="16"/>
        <end position="145"/>
    </location>
</feature>
<comment type="caution">
    <text evidence="2">The sequence shown here is derived from an EMBL/GenBank/DDBJ whole genome shotgun (WGS) entry which is preliminary data.</text>
</comment>
<organism evidence="2 3">
    <name type="scientific">Duganella radicis</name>
    <dbReference type="NCBI Taxonomy" id="551988"/>
    <lineage>
        <taxon>Bacteria</taxon>
        <taxon>Pseudomonadati</taxon>
        <taxon>Pseudomonadota</taxon>
        <taxon>Betaproteobacteria</taxon>
        <taxon>Burkholderiales</taxon>
        <taxon>Oxalobacteraceae</taxon>
        <taxon>Telluria group</taxon>
        <taxon>Duganella</taxon>
    </lineage>
</organism>
<dbReference type="OrthoDB" id="4951670at2"/>
<reference evidence="2 3" key="1">
    <citation type="submission" date="2019-11" db="EMBL/GenBank/DDBJ databases">
        <title>Type strains purchased from KCTC, JCM and DSMZ.</title>
        <authorList>
            <person name="Lu H."/>
        </authorList>
    </citation>
    <scope>NUCLEOTIDE SEQUENCE [LARGE SCALE GENOMIC DNA]</scope>
    <source>
        <strain evidence="2 3">KCTC 22382</strain>
    </source>
</reference>
<accession>A0A6L6PLJ5</accession>
<sequence>MKKGFPQYSSSAKLGELGIGIVSRIVSNSFGWLFKRNHQEHDFGIDGQVELVTEEGSVTGQMLAVQIKCGKSFLKERNRWGFVYRGESKHFNYLVNYPIPVVVCLCDPDTHDCYWVMFRPEETESTESGWKITVPFENKLAEAERQLLGMVDPIRDGLAELEVYWKVNQMMGESSVIYYTLDETDVTTQEVALPRAFFDRMRVTRQMAAQCQGKVELMFSGYDTDPRELFEIPEVRAYVAKLDAALPDLIFFARATQPTYTLSTFALCQMDVEWANGRSTKKAVKQVRFDVRQAFDFLDRHTPPLNELTEWVKMPLEEEKRIYFNAVRCIGLRVPPGEE</sequence>
<dbReference type="AlphaFoldDB" id="A0A6L6PLJ5"/>
<dbReference type="Pfam" id="PF14280">
    <property type="entry name" value="DUF4365"/>
    <property type="match status" value="1"/>
</dbReference>
<name>A0A6L6PLJ5_9BURK</name>
<keyword evidence="3" id="KW-1185">Reference proteome</keyword>
<proteinExistence type="predicted"/>
<gene>
    <name evidence="2" type="ORF">GM676_18570</name>
</gene>
<evidence type="ECO:0000313" key="2">
    <source>
        <dbReference type="EMBL" id="MTV39569.1"/>
    </source>
</evidence>
<evidence type="ECO:0000313" key="3">
    <source>
        <dbReference type="Proteomes" id="UP000475582"/>
    </source>
</evidence>
<dbReference type="Pfam" id="PF08847">
    <property type="entry name" value="Crr6"/>
    <property type="match status" value="1"/>
</dbReference>
<dbReference type="InterPro" id="IPR014946">
    <property type="entry name" value="CRR6"/>
</dbReference>
<dbReference type="EMBL" id="WNKY01000021">
    <property type="protein sequence ID" value="MTV39569.1"/>
    <property type="molecule type" value="Genomic_DNA"/>
</dbReference>
<protein>
    <submittedName>
        <fullName evidence="2">DUF1817 domain-containing protein</fullName>
    </submittedName>
</protein>
<dbReference type="InterPro" id="IPR025375">
    <property type="entry name" value="DUF4365"/>
</dbReference>
<dbReference type="Proteomes" id="UP000475582">
    <property type="component" value="Unassembled WGS sequence"/>
</dbReference>